<feature type="domain" description="Core-binding (CB)" evidence="6">
    <location>
        <begin position="61"/>
        <end position="142"/>
    </location>
</feature>
<dbReference type="InterPro" id="IPR028259">
    <property type="entry name" value="AP2-like_int_N"/>
</dbReference>
<feature type="domain" description="Tyr recombinase" evidence="5">
    <location>
        <begin position="165"/>
        <end position="368"/>
    </location>
</feature>
<dbReference type="eggNOG" id="COG0582">
    <property type="taxonomic scope" value="Bacteria"/>
</dbReference>
<dbReference type="Proteomes" id="UP000050949">
    <property type="component" value="Unassembled WGS sequence"/>
</dbReference>
<dbReference type="RefSeq" id="WP_027828509.1">
    <property type="nucleotide sequence ID" value="NZ_AUEH01000021.1"/>
</dbReference>
<dbReference type="AlphaFoldDB" id="A0A0R1X3B4"/>
<dbReference type="InterPro" id="IPR002104">
    <property type="entry name" value="Integrase_catalytic"/>
</dbReference>
<proteinExistence type="inferred from homology"/>
<dbReference type="PROSITE" id="PS51898">
    <property type="entry name" value="TYR_RECOMBINASE"/>
    <property type="match status" value="1"/>
</dbReference>
<dbReference type="PANTHER" id="PTHR30349:SF64">
    <property type="entry name" value="PROPHAGE INTEGRASE INTD-RELATED"/>
    <property type="match status" value="1"/>
</dbReference>
<organism evidence="7 8">
    <name type="scientific">Schleiferilactobacillus harbinensis DSM 16991</name>
    <dbReference type="NCBI Taxonomy" id="1122147"/>
    <lineage>
        <taxon>Bacteria</taxon>
        <taxon>Bacillati</taxon>
        <taxon>Bacillota</taxon>
        <taxon>Bacilli</taxon>
        <taxon>Lactobacillales</taxon>
        <taxon>Lactobacillaceae</taxon>
        <taxon>Schleiferilactobacillus</taxon>
    </lineage>
</organism>
<dbReference type="InterPro" id="IPR011010">
    <property type="entry name" value="DNA_brk_join_enz"/>
</dbReference>
<name>A0A0R1X3B4_9LACO</name>
<keyword evidence="2 4" id="KW-0238">DNA-binding</keyword>
<dbReference type="Gene3D" id="1.10.150.130">
    <property type="match status" value="1"/>
</dbReference>
<evidence type="ECO:0000313" key="7">
    <source>
        <dbReference type="EMBL" id="KRM24734.1"/>
    </source>
</evidence>
<dbReference type="SUPFAM" id="SSF56349">
    <property type="entry name" value="DNA breaking-rejoining enzymes"/>
    <property type="match status" value="1"/>
</dbReference>
<evidence type="ECO:0000259" key="6">
    <source>
        <dbReference type="PROSITE" id="PS51900"/>
    </source>
</evidence>
<comment type="caution">
    <text evidence="7">The sequence shown here is derived from an EMBL/GenBank/DDBJ whole genome shotgun (WGS) entry which is preliminary data.</text>
</comment>
<dbReference type="Gene3D" id="1.10.443.10">
    <property type="entry name" value="Intergrase catalytic core"/>
    <property type="match status" value="1"/>
</dbReference>
<gene>
    <name evidence="7" type="ORF">FC91_GL001315</name>
</gene>
<evidence type="ECO:0000259" key="5">
    <source>
        <dbReference type="PROSITE" id="PS51898"/>
    </source>
</evidence>
<evidence type="ECO:0000256" key="4">
    <source>
        <dbReference type="PROSITE-ProRule" id="PRU01248"/>
    </source>
</evidence>
<dbReference type="InterPro" id="IPR044068">
    <property type="entry name" value="CB"/>
</dbReference>
<keyword evidence="3" id="KW-0233">DNA recombination</keyword>
<dbReference type="PATRIC" id="fig|1122147.4.peg.1365"/>
<dbReference type="PANTHER" id="PTHR30349">
    <property type="entry name" value="PHAGE INTEGRASE-RELATED"/>
    <property type="match status" value="1"/>
</dbReference>
<dbReference type="InterPro" id="IPR010998">
    <property type="entry name" value="Integrase_recombinase_N"/>
</dbReference>
<dbReference type="GO" id="GO:0003677">
    <property type="term" value="F:DNA binding"/>
    <property type="evidence" value="ECO:0007669"/>
    <property type="project" value="UniProtKB-UniRule"/>
</dbReference>
<dbReference type="EMBL" id="AZFW01000136">
    <property type="protein sequence ID" value="KRM24734.1"/>
    <property type="molecule type" value="Genomic_DNA"/>
</dbReference>
<dbReference type="GO" id="GO:0006310">
    <property type="term" value="P:DNA recombination"/>
    <property type="evidence" value="ECO:0007669"/>
    <property type="project" value="UniProtKB-KW"/>
</dbReference>
<evidence type="ECO:0000256" key="3">
    <source>
        <dbReference type="ARBA" id="ARBA00023172"/>
    </source>
</evidence>
<accession>A0A0R1X3B4</accession>
<evidence type="ECO:0000313" key="8">
    <source>
        <dbReference type="Proteomes" id="UP000050949"/>
    </source>
</evidence>
<dbReference type="InterPro" id="IPR050090">
    <property type="entry name" value="Tyrosine_recombinase_XerCD"/>
</dbReference>
<protein>
    <submittedName>
        <fullName evidence="7">Integrase</fullName>
    </submittedName>
</protein>
<evidence type="ECO:0000256" key="1">
    <source>
        <dbReference type="ARBA" id="ARBA00008857"/>
    </source>
</evidence>
<evidence type="ECO:0000256" key="2">
    <source>
        <dbReference type="ARBA" id="ARBA00023125"/>
    </source>
</evidence>
<dbReference type="CDD" id="cd01189">
    <property type="entry name" value="INT_ICEBs1_C_like"/>
    <property type="match status" value="1"/>
</dbReference>
<dbReference type="Pfam" id="PF00589">
    <property type="entry name" value="Phage_integrase"/>
    <property type="match status" value="1"/>
</dbReference>
<dbReference type="OrthoDB" id="9803188at2"/>
<reference evidence="7 8" key="1">
    <citation type="journal article" date="2015" name="Genome Announc.">
        <title>Expanding the biotechnology potential of lactobacilli through comparative genomics of 213 strains and associated genera.</title>
        <authorList>
            <person name="Sun Z."/>
            <person name="Harris H.M."/>
            <person name="McCann A."/>
            <person name="Guo C."/>
            <person name="Argimon S."/>
            <person name="Zhang W."/>
            <person name="Yang X."/>
            <person name="Jeffery I.B."/>
            <person name="Cooney J.C."/>
            <person name="Kagawa T.F."/>
            <person name="Liu W."/>
            <person name="Song Y."/>
            <person name="Salvetti E."/>
            <person name="Wrobel A."/>
            <person name="Rasinkangas P."/>
            <person name="Parkhill J."/>
            <person name="Rea M.C."/>
            <person name="O'Sullivan O."/>
            <person name="Ritari J."/>
            <person name="Douillard F.P."/>
            <person name="Paul Ross R."/>
            <person name="Yang R."/>
            <person name="Briner A.E."/>
            <person name="Felis G.E."/>
            <person name="de Vos W.M."/>
            <person name="Barrangou R."/>
            <person name="Klaenhammer T.R."/>
            <person name="Caufield P.W."/>
            <person name="Cui Y."/>
            <person name="Zhang H."/>
            <person name="O'Toole P.W."/>
        </authorList>
    </citation>
    <scope>NUCLEOTIDE SEQUENCE [LARGE SCALE GENOMIC DNA]</scope>
    <source>
        <strain evidence="7 8">DSM 16991</strain>
    </source>
</reference>
<sequence>MAEIKKRGSKWQYRVFYTDPDTGKQKSKSKSGFEKKSDAIAAARELEVDKEHGATISERDMTFADYYAQWIKDTKLGRYSYQTETWYKRVLKLVQEGFPGVPLAQINRRKYTKFLDDYAADHSKESVDKTNTFIRAMVRDAMSERIIFTDFTAGVRNNGNPGKREADKYLNENQLKKLTDVVEKHLSPTAITTYEILTAIYTGARYEEIAAITWDRIDWDHKQITLDRAYDYVQRSGFKSMKTPNSIRTIDVSPRLIRALSQLHTQQQKRYMQLGYRDKDGLLFRGQQLVVPSDGGANKKLKELEEQAGIPPNQRVTFHGLRHSHASYLLAHGVQISYISKRLGHANIALTLRVYSHLLEETYKEEAAKSSDILSQL</sequence>
<dbReference type="PROSITE" id="PS51900">
    <property type="entry name" value="CB"/>
    <property type="match status" value="1"/>
</dbReference>
<comment type="similarity">
    <text evidence="1">Belongs to the 'phage' integrase family.</text>
</comment>
<dbReference type="Pfam" id="PF14657">
    <property type="entry name" value="Arm-DNA-bind_4"/>
    <property type="match status" value="1"/>
</dbReference>
<dbReference type="GO" id="GO:0015074">
    <property type="term" value="P:DNA integration"/>
    <property type="evidence" value="ECO:0007669"/>
    <property type="project" value="InterPro"/>
</dbReference>
<dbReference type="InterPro" id="IPR013762">
    <property type="entry name" value="Integrase-like_cat_sf"/>
</dbReference>